<name>A0ABN5M3H6_9RHOB</name>
<evidence type="ECO:0000313" key="2">
    <source>
        <dbReference type="EMBL" id="AWX92309.1"/>
    </source>
</evidence>
<proteinExistence type="predicted"/>
<dbReference type="Proteomes" id="UP000249922">
    <property type="component" value="Chromosome"/>
</dbReference>
<dbReference type="RefSeq" id="WP_112887261.1">
    <property type="nucleotide sequence ID" value="NZ_CP030239.1"/>
</dbReference>
<accession>A0ABN5M3H6</accession>
<gene>
    <name evidence="2" type="ORF">DPM13_00765</name>
</gene>
<evidence type="ECO:0000256" key="1">
    <source>
        <dbReference type="SAM" id="MobiDB-lite"/>
    </source>
</evidence>
<keyword evidence="3" id="KW-1185">Reference proteome</keyword>
<reference evidence="2 3" key="1">
    <citation type="submission" date="2018-06" db="EMBL/GenBank/DDBJ databases">
        <title>Complete genome sequence of Paracoccus mutanolyticus strain RSP-02 isolated from cellulosic waste.</title>
        <authorList>
            <person name="Amrutha R.N."/>
            <person name="Shrivastav A."/>
            <person name="Buddana S.K."/>
            <person name="Deshpande U."/>
            <person name="Prakasham R.S."/>
        </authorList>
    </citation>
    <scope>NUCLEOTIDE SEQUENCE [LARGE SCALE GENOMIC DNA]</scope>
    <source>
        <strain evidence="2 3">RSP-02</strain>
    </source>
</reference>
<sequence length="118" mass="12780">MAPLQTANDAALSDFVVKWGGKHVASIGRGATEPFDAAGHQAAACATVQRRSDAIQLVRPDAADQRLERGDHYLFQPFAPDHILADILEGNIPDLAKLRGDPSSANRRIRRTMKKAPV</sequence>
<organism evidence="2 3">
    <name type="scientific">Paracoccus mutanolyticus</name>
    <dbReference type="NCBI Taxonomy" id="1499308"/>
    <lineage>
        <taxon>Bacteria</taxon>
        <taxon>Pseudomonadati</taxon>
        <taxon>Pseudomonadota</taxon>
        <taxon>Alphaproteobacteria</taxon>
        <taxon>Rhodobacterales</taxon>
        <taxon>Paracoccaceae</taxon>
        <taxon>Paracoccus</taxon>
    </lineage>
</organism>
<feature type="region of interest" description="Disordered" evidence="1">
    <location>
        <begin position="99"/>
        <end position="118"/>
    </location>
</feature>
<feature type="compositionally biased region" description="Basic residues" evidence="1">
    <location>
        <begin position="107"/>
        <end position="118"/>
    </location>
</feature>
<evidence type="ECO:0000313" key="3">
    <source>
        <dbReference type="Proteomes" id="UP000249922"/>
    </source>
</evidence>
<dbReference type="EMBL" id="CP030239">
    <property type="protein sequence ID" value="AWX92309.1"/>
    <property type="molecule type" value="Genomic_DNA"/>
</dbReference>
<protein>
    <submittedName>
        <fullName evidence="2">Uncharacterized protein</fullName>
    </submittedName>
</protein>